<keyword evidence="2" id="KW-0812">Transmembrane</keyword>
<dbReference type="Pfam" id="PF03099">
    <property type="entry name" value="BPL_LplA_LipB"/>
    <property type="match status" value="1"/>
</dbReference>
<dbReference type="PROSITE" id="PS51733">
    <property type="entry name" value="BPL_LPL_CATALYTIC"/>
    <property type="match status" value="1"/>
</dbReference>
<dbReference type="EC" id="6.3.4.15" evidence="4"/>
<dbReference type="InterPro" id="IPR019197">
    <property type="entry name" value="Biotin-prot_ligase_N"/>
</dbReference>
<dbReference type="InterPro" id="IPR052971">
    <property type="entry name" value="TRP_calcium_channel"/>
</dbReference>
<comment type="similarity">
    <text evidence="1">Belongs to the biotin--protein ligase family.</text>
</comment>
<feature type="transmembrane region" description="Helical" evidence="2">
    <location>
        <begin position="1049"/>
        <end position="1070"/>
    </location>
</feature>
<dbReference type="Gene3D" id="3.30.930.10">
    <property type="entry name" value="Bira Bifunctional Protein, Domain 2"/>
    <property type="match status" value="1"/>
</dbReference>
<feature type="transmembrane region" description="Helical" evidence="2">
    <location>
        <begin position="1082"/>
        <end position="1099"/>
    </location>
</feature>
<feature type="domain" description="BPL/LPL catalytic" evidence="3">
    <location>
        <begin position="387"/>
        <end position="593"/>
    </location>
</feature>
<evidence type="ECO:0000256" key="2">
    <source>
        <dbReference type="SAM" id="Phobius"/>
    </source>
</evidence>
<dbReference type="Proteomes" id="UP000034841">
    <property type="component" value="Unassembled WGS sequence"/>
</dbReference>
<dbReference type="InterPro" id="IPR056337">
    <property type="entry name" value="LHD_YVC1"/>
</dbReference>
<dbReference type="CDD" id="cd03144">
    <property type="entry name" value="GATase1_ScBLP_like"/>
    <property type="match status" value="1"/>
</dbReference>
<dbReference type="InterPro" id="IPR004143">
    <property type="entry name" value="BPL_LPL_catalytic"/>
</dbReference>
<dbReference type="NCBIfam" id="TIGR00121">
    <property type="entry name" value="birA_ligase"/>
    <property type="match status" value="1"/>
</dbReference>
<dbReference type="InterPro" id="IPR004408">
    <property type="entry name" value="Biotin_CoA_COase_ligase"/>
</dbReference>
<dbReference type="SUPFAM" id="SSF52317">
    <property type="entry name" value="Class I glutamine amidotransferase-like"/>
    <property type="match status" value="1"/>
</dbReference>
<dbReference type="SUPFAM" id="SSF55681">
    <property type="entry name" value="Class II aaRS and biotin synthetases"/>
    <property type="match status" value="1"/>
</dbReference>
<organism evidence="4 5">
    <name type="scientific">Ceratocystis fimbriata f. sp. platani</name>
    <dbReference type="NCBI Taxonomy" id="88771"/>
    <lineage>
        <taxon>Eukaryota</taxon>
        <taxon>Fungi</taxon>
        <taxon>Dikarya</taxon>
        <taxon>Ascomycota</taxon>
        <taxon>Pezizomycotina</taxon>
        <taxon>Sordariomycetes</taxon>
        <taxon>Hypocreomycetidae</taxon>
        <taxon>Microascales</taxon>
        <taxon>Ceratocystidaceae</taxon>
        <taxon>Ceratocystis</taxon>
    </lineage>
</organism>
<dbReference type="EMBL" id="LBBL01000379">
    <property type="protein sequence ID" value="KKF92556.1"/>
    <property type="molecule type" value="Genomic_DNA"/>
</dbReference>
<protein>
    <submittedName>
        <fullName evidence="4">Biotin--[acetyl-CoA-carboxylase] ligase</fullName>
        <ecNumber evidence="4">6.3.4.15</ecNumber>
    </submittedName>
</protein>
<proteinExistence type="inferred from homology"/>
<feature type="transmembrane region" description="Helical" evidence="2">
    <location>
        <begin position="1111"/>
        <end position="1138"/>
    </location>
</feature>
<keyword evidence="2" id="KW-0472">Membrane</keyword>
<feature type="transmembrane region" description="Helical" evidence="2">
    <location>
        <begin position="978"/>
        <end position="996"/>
    </location>
</feature>
<accession>A0A0F8AX22</accession>
<feature type="transmembrane region" description="Helical" evidence="2">
    <location>
        <begin position="1008"/>
        <end position="1029"/>
    </location>
</feature>
<dbReference type="Pfam" id="PF23190">
    <property type="entry name" value="LHD_TRPY1"/>
    <property type="match status" value="1"/>
</dbReference>
<feature type="transmembrane region" description="Helical" evidence="2">
    <location>
        <begin position="1196"/>
        <end position="1219"/>
    </location>
</feature>
<keyword evidence="4" id="KW-0436">Ligase</keyword>
<dbReference type="InterPro" id="IPR029062">
    <property type="entry name" value="Class_I_gatase-like"/>
</dbReference>
<feature type="transmembrane region" description="Helical" evidence="2">
    <location>
        <begin position="950"/>
        <end position="972"/>
    </location>
</feature>
<dbReference type="Pfam" id="PF09825">
    <property type="entry name" value="BPL_N"/>
    <property type="match status" value="1"/>
</dbReference>
<evidence type="ECO:0000259" key="3">
    <source>
        <dbReference type="PROSITE" id="PS51733"/>
    </source>
</evidence>
<dbReference type="Pfam" id="PF23317">
    <property type="entry name" value="YVC1_C"/>
    <property type="match status" value="1"/>
</dbReference>
<dbReference type="InterPro" id="IPR045864">
    <property type="entry name" value="aa-tRNA-synth_II/BPL/LPL"/>
</dbReference>
<dbReference type="PANTHER" id="PTHR35859:SF1">
    <property type="entry name" value="NONSELECTIVE CATION CHANNEL PROTEIN"/>
    <property type="match status" value="1"/>
</dbReference>
<dbReference type="CDD" id="cd16442">
    <property type="entry name" value="BPL"/>
    <property type="match status" value="1"/>
</dbReference>
<reference evidence="4 5" key="1">
    <citation type="submission" date="2015-04" db="EMBL/GenBank/DDBJ databases">
        <title>Genome sequence of Ceratocystis platani, a major pathogen of plane trees.</title>
        <authorList>
            <person name="Belbahri L."/>
        </authorList>
    </citation>
    <scope>NUCLEOTIDE SEQUENCE [LARGE SCALE GENOMIC DNA]</scope>
    <source>
        <strain evidence="4 5">CFO</strain>
    </source>
</reference>
<dbReference type="GO" id="GO:0004077">
    <property type="term" value="F:biotin--[biotin carboxyl-carrier protein] ligase activity"/>
    <property type="evidence" value="ECO:0007669"/>
    <property type="project" value="UniProtKB-EC"/>
</dbReference>
<sequence>MTARKLNVLVYSGNGTTIESVKHCLYSLRRLLSHNYAVIPISELALLKEPWAPTCALLVFPGGADLGYCKSLNGQGNRIISDFVRKGGSYLGFCAGGYYGSQRCEFEVGNPVLEVIGSRELAFFTGTCRGGAFKGFEYHSESGARVVRLKTQGLQGCPESVKSYYNGGGVFVPSKVQGYSGYKYEVLANYEDPLDVEGGQEKAAVVLCKVGLGLAVLTGPHPEFAAANLHEHQDIPGYEGLIKDLAEADHSRSAFLKSCLIKLGLDASQDDIAVPSLSPLHLSGAKPGFVAKLLLDLDSIMIRDDAGQNLIKADMDIFHVQNSSSRWNLSALEKTLPLVSDASKTAASTNDNSFIDYSKIVKTIVPHESTWPDNKETPCFHHNVYYSHLEQYRLLERNATDWGSWLLYGEVLTSTNSILDKNTKLLAKLPTGFTVAATTQIAGRGRGSNVWVSPPGCLIFSTVINHPSHLAMSRPIVFIQYLAAISIVEAIQSYDTGYEKVPVKLKWPNDIYALDPSPKEGGSAYVKIGGILATCSYCDGEYQIVLGIGINTTNARPTTSLNALLSASQEPIRIERLLARIVTRLEAMYAQFVREGFSPDLEARYYRHWLHTGQKVTLETEGGGKARILGITRDWDPSAEYGRSRMSLEDDPELVAEAETEADLEDAGLLASSDFFSGPGPTNFGEIVGRQNNHQQLAVFMGIHRIRRLVIASIEDPYSAEQLRGPRMNKLIVRPLVERLYDPQDLSLVYCLLVNRVQFLRSQTSRNVQQSVMLARAALCEILATKVLRKFDEENSGLQGLLLVANVLVAGFDPFQGASADIHQTARLAQWPVQDRGGHERKLTALELAILAESKSFLASRACVRIVNAIYEGRVTFTALSFMDILPDHYKHHPVALYDPSKAPMLNHYRLKVPQLRNIIELVQFLTLAVLYFMAMAHRNSPWMDLLEPVFSIYTLGWIVEFIAAIIEHGWAVHSQSLWSFLDVAFVLIFCCYGVTRLLDIFLEMSSAYSYGLDIICLAAPILMTRLAFTIMPDNIVFISLHAMLKDFFRLNFLVVWCFAGFSMSLIWLLNESGNSDAATDNPSYLTTVKWLIWIWFGLDATGIEKSTEFHFVFGPLLTISFAFLGNILFLTILVAILTNTFSNIIADADAEIQFRHTVLAFQGVKSDSVFMYPPPFNILALVCLLPLKFFVGPRLFHSINVFFIRIINLPTLILIHLYERRSFNAKPRSLTASWWWWPFNFEFRRFSPHADIDAVFEVELPDTLLDNLEKLDPLEEVGLLEGDTIVHKIPSVGIANTARENELQRAQMRLRTSRTTNSSSI</sequence>
<feature type="transmembrane region" description="Helical" evidence="2">
    <location>
        <begin position="919"/>
        <end position="938"/>
    </location>
</feature>
<keyword evidence="5" id="KW-1185">Reference proteome</keyword>
<dbReference type="InterPro" id="IPR056336">
    <property type="entry name" value="YVC1_C"/>
</dbReference>
<evidence type="ECO:0000313" key="5">
    <source>
        <dbReference type="Proteomes" id="UP000034841"/>
    </source>
</evidence>
<feature type="transmembrane region" description="Helical" evidence="2">
    <location>
        <begin position="1170"/>
        <end position="1190"/>
    </location>
</feature>
<comment type="caution">
    <text evidence="4">The sequence shown here is derived from an EMBL/GenBank/DDBJ whole genome shotgun (WGS) entry which is preliminary data.</text>
</comment>
<dbReference type="OrthoDB" id="10250105at2759"/>
<keyword evidence="2" id="KW-1133">Transmembrane helix</keyword>
<evidence type="ECO:0000313" key="4">
    <source>
        <dbReference type="EMBL" id="KKF92556.1"/>
    </source>
</evidence>
<gene>
    <name evidence="4" type="primary">BPL1</name>
    <name evidence="4" type="ORF">CFO_g5092</name>
</gene>
<evidence type="ECO:0000256" key="1">
    <source>
        <dbReference type="ARBA" id="ARBA00009934"/>
    </source>
</evidence>
<dbReference type="PANTHER" id="PTHR35859">
    <property type="entry name" value="NONSELECTIVE CATION CHANNEL PROTEIN"/>
    <property type="match status" value="1"/>
</dbReference>
<name>A0A0F8AX22_CERFI</name>